<evidence type="ECO:0000313" key="9">
    <source>
        <dbReference type="EMBL" id="BAY53752.1"/>
    </source>
</evidence>
<dbReference type="PANTHER" id="PTHR13285">
    <property type="entry name" value="ACYLTRANSFERASE"/>
    <property type="match status" value="1"/>
</dbReference>
<dbReference type="InterPro" id="IPR024194">
    <property type="entry name" value="Ac/AlaTfrase_AlgI/DltB"/>
</dbReference>
<dbReference type="Pfam" id="PF03062">
    <property type="entry name" value="MBOAT"/>
    <property type="match status" value="1"/>
</dbReference>
<comment type="subcellular location">
    <subcellularLocation>
        <location evidence="1">Cell membrane</location>
        <topology evidence="1">Multi-pass membrane protein</topology>
    </subcellularLocation>
</comment>
<sequence length="466" mass="53089">MIFSSLEFFVFFSVLIGILLLARSQGFKKIILLGASYFFYGYWDERFVFLLAALTIVNYAIGFQIESTQNPEKKRWLIAGITFNLIVLGFFKYFNFFIDSLNLGLNVLNLNLSNLRIILPIGISFITFEVISYLADIYRGTSRPAKTFWDFALLVAFFPHLISGPILRSSQFLGEIEKGIHLNRENFSQGAQLFLLGLVRKVIVADRLALFVNEVFKQPADYSAMTLWLAVMGYAIQLYCDFCGYSDMAIGTAKILGFDIPKNFATPYLSRSITEFWRRWHISLSNWLRDYLYIPLGGDRRGKVQQYGNLMIVMLLGGLWHGASWNFVVWGGLHGGALVVHKLYADRIPKSSVTQAWDYQLCANFVTLLFVCLTWIFFRSSDFSTSLFILQKLWGVIDPTGINWFATALAIAVPMFILTDYAGHQLAQGMRLRLSSLPGLCAFFFVMFGVVFLAPAQPAPFIYFQF</sequence>
<keyword evidence="4 8" id="KW-0812">Transmembrane</keyword>
<accession>A0A1Z4JAH6</accession>
<dbReference type="PIRSF" id="PIRSF016636">
    <property type="entry name" value="AlgI_DltB"/>
    <property type="match status" value="1"/>
</dbReference>
<evidence type="ECO:0000256" key="5">
    <source>
        <dbReference type="ARBA" id="ARBA00022989"/>
    </source>
</evidence>
<dbReference type="InterPro" id="IPR028362">
    <property type="entry name" value="AlgI"/>
</dbReference>
<evidence type="ECO:0000256" key="3">
    <source>
        <dbReference type="ARBA" id="ARBA00022475"/>
    </source>
</evidence>
<evidence type="ECO:0000256" key="6">
    <source>
        <dbReference type="ARBA" id="ARBA00023136"/>
    </source>
</evidence>
<reference evidence="9 10" key="1">
    <citation type="submission" date="2017-06" db="EMBL/GenBank/DDBJ databases">
        <title>Genome sequencing of cyanobaciteial culture collection at National Institute for Environmental Studies (NIES).</title>
        <authorList>
            <person name="Hirose Y."/>
            <person name="Shimura Y."/>
            <person name="Fujisawa T."/>
            <person name="Nakamura Y."/>
            <person name="Kawachi M."/>
        </authorList>
    </citation>
    <scope>NUCLEOTIDE SEQUENCE [LARGE SCALE GENOMIC DNA]</scope>
    <source>
        <strain evidence="9 10">NIES-2135</strain>
    </source>
</reference>
<dbReference type="PANTHER" id="PTHR13285:SF18">
    <property type="entry name" value="PROTEIN-CYSTEINE N-PALMITOYLTRANSFERASE RASP"/>
    <property type="match status" value="1"/>
</dbReference>
<keyword evidence="5 8" id="KW-1133">Transmembrane helix</keyword>
<feature type="transmembrane region" description="Helical" evidence="8">
    <location>
        <begin position="357"/>
        <end position="378"/>
    </location>
</feature>
<dbReference type="InterPro" id="IPR004299">
    <property type="entry name" value="MBOAT_fam"/>
</dbReference>
<protein>
    <submittedName>
        <fullName evidence="9">Membrane bound O-acyl transferase MBOAT family protein</fullName>
    </submittedName>
</protein>
<feature type="transmembrane region" description="Helical" evidence="8">
    <location>
        <begin position="48"/>
        <end position="65"/>
    </location>
</feature>
<comment type="similarity">
    <text evidence="2 7">Belongs to the membrane-bound acyltransferase family.</text>
</comment>
<dbReference type="GO" id="GO:0042121">
    <property type="term" value="P:alginic acid biosynthetic process"/>
    <property type="evidence" value="ECO:0007669"/>
    <property type="project" value="InterPro"/>
</dbReference>
<evidence type="ECO:0000256" key="8">
    <source>
        <dbReference type="SAM" id="Phobius"/>
    </source>
</evidence>
<dbReference type="PIRSF" id="PIRSF500217">
    <property type="entry name" value="AlgI"/>
    <property type="match status" value="1"/>
</dbReference>
<evidence type="ECO:0000256" key="2">
    <source>
        <dbReference type="ARBA" id="ARBA00010323"/>
    </source>
</evidence>
<feature type="transmembrane region" description="Helical" evidence="8">
    <location>
        <begin position="434"/>
        <end position="456"/>
    </location>
</feature>
<dbReference type="GO" id="GO:0016746">
    <property type="term" value="F:acyltransferase activity"/>
    <property type="evidence" value="ECO:0007669"/>
    <property type="project" value="UniProtKB-KW"/>
</dbReference>
<keyword evidence="6 7" id="KW-0472">Membrane</keyword>
<dbReference type="EMBL" id="AP018203">
    <property type="protein sequence ID" value="BAY53752.1"/>
    <property type="molecule type" value="Genomic_DNA"/>
</dbReference>
<name>A0A1Z4JAH6_LEPBY</name>
<keyword evidence="10" id="KW-1185">Reference proteome</keyword>
<evidence type="ECO:0000313" key="10">
    <source>
        <dbReference type="Proteomes" id="UP000217895"/>
    </source>
</evidence>
<dbReference type="InterPro" id="IPR051085">
    <property type="entry name" value="MB_O-acyltransferase"/>
</dbReference>
<dbReference type="AlphaFoldDB" id="A0A1Z4JAH6"/>
<dbReference type="Proteomes" id="UP000217895">
    <property type="component" value="Chromosome"/>
</dbReference>
<dbReference type="GO" id="GO:0005886">
    <property type="term" value="C:plasma membrane"/>
    <property type="evidence" value="ECO:0007669"/>
    <property type="project" value="UniProtKB-SubCell"/>
</dbReference>
<keyword evidence="7" id="KW-0012">Acyltransferase</keyword>
<organism evidence="9 10">
    <name type="scientific">Leptolyngbya boryana NIES-2135</name>
    <dbReference type="NCBI Taxonomy" id="1973484"/>
    <lineage>
        <taxon>Bacteria</taxon>
        <taxon>Bacillati</taxon>
        <taxon>Cyanobacteriota</taxon>
        <taxon>Cyanophyceae</taxon>
        <taxon>Leptolyngbyales</taxon>
        <taxon>Leptolyngbyaceae</taxon>
        <taxon>Leptolyngbya group</taxon>
        <taxon>Leptolyngbya</taxon>
    </lineage>
</organism>
<evidence type="ECO:0000256" key="1">
    <source>
        <dbReference type="ARBA" id="ARBA00004651"/>
    </source>
</evidence>
<proteinExistence type="inferred from homology"/>
<keyword evidence="7 9" id="KW-0808">Transferase</keyword>
<feature type="transmembrane region" description="Helical" evidence="8">
    <location>
        <begin position="147"/>
        <end position="167"/>
    </location>
</feature>
<feature type="transmembrane region" description="Helical" evidence="8">
    <location>
        <begin position="327"/>
        <end position="345"/>
    </location>
</feature>
<evidence type="ECO:0000256" key="7">
    <source>
        <dbReference type="PIRNR" id="PIRNR016636"/>
    </source>
</evidence>
<feature type="transmembrane region" description="Helical" evidence="8">
    <location>
        <begin position="402"/>
        <end position="422"/>
    </location>
</feature>
<feature type="transmembrane region" description="Helical" evidence="8">
    <location>
        <begin position="117"/>
        <end position="135"/>
    </location>
</feature>
<gene>
    <name evidence="9" type="ORF">NIES2135_05630</name>
</gene>
<feature type="transmembrane region" description="Helical" evidence="8">
    <location>
        <begin position="77"/>
        <end position="97"/>
    </location>
</feature>
<keyword evidence="3 7" id="KW-1003">Cell membrane</keyword>
<evidence type="ECO:0000256" key="4">
    <source>
        <dbReference type="ARBA" id="ARBA00022692"/>
    </source>
</evidence>